<keyword evidence="5" id="KW-1185">Reference proteome</keyword>
<dbReference type="PANTHER" id="PTHR48449:SF1">
    <property type="entry name" value="DUF1985 DOMAIN-CONTAINING PROTEIN"/>
    <property type="match status" value="1"/>
</dbReference>
<protein>
    <recommendedName>
        <fullName evidence="3">DUF1985 domain-containing protein</fullName>
    </recommendedName>
</protein>
<reference evidence="4" key="1">
    <citation type="submission" date="2020-01" db="EMBL/GenBank/DDBJ databases">
        <authorList>
            <person name="Mishra B."/>
        </authorList>
    </citation>
    <scope>NUCLEOTIDE SEQUENCE [LARGE SCALE GENOMIC DNA]</scope>
</reference>
<dbReference type="EMBL" id="CACVBM020000666">
    <property type="protein sequence ID" value="CAA7021992.1"/>
    <property type="molecule type" value="Genomic_DNA"/>
</dbReference>
<evidence type="ECO:0000256" key="2">
    <source>
        <dbReference type="SAM" id="MobiDB-lite"/>
    </source>
</evidence>
<feature type="coiled-coil region" evidence="1">
    <location>
        <begin position="379"/>
        <end position="459"/>
    </location>
</feature>
<feature type="compositionally biased region" description="Acidic residues" evidence="2">
    <location>
        <begin position="320"/>
        <end position="330"/>
    </location>
</feature>
<dbReference type="Proteomes" id="UP000467841">
    <property type="component" value="Unassembled WGS sequence"/>
</dbReference>
<dbReference type="InterPro" id="IPR015410">
    <property type="entry name" value="DUF1985"/>
</dbReference>
<accession>A0A6D2I4U9</accession>
<feature type="domain" description="DUF1985" evidence="3">
    <location>
        <begin position="17"/>
        <end position="164"/>
    </location>
</feature>
<evidence type="ECO:0000256" key="1">
    <source>
        <dbReference type="SAM" id="Coils"/>
    </source>
</evidence>
<dbReference type="CDD" id="cd06503">
    <property type="entry name" value="ATP-synt_Fo_b"/>
    <property type="match status" value="1"/>
</dbReference>
<feature type="region of interest" description="Disordered" evidence="2">
    <location>
        <begin position="287"/>
        <end position="367"/>
    </location>
</feature>
<evidence type="ECO:0000313" key="5">
    <source>
        <dbReference type="Proteomes" id="UP000467841"/>
    </source>
</evidence>
<proteinExistence type="predicted"/>
<feature type="region of interest" description="Disordered" evidence="2">
    <location>
        <begin position="543"/>
        <end position="567"/>
    </location>
</feature>
<feature type="compositionally biased region" description="Low complexity" evidence="2">
    <location>
        <begin position="300"/>
        <end position="311"/>
    </location>
</feature>
<feature type="compositionally biased region" description="Basic and acidic residues" evidence="2">
    <location>
        <begin position="551"/>
        <end position="560"/>
    </location>
</feature>
<organism evidence="4 5">
    <name type="scientific">Microthlaspi erraticum</name>
    <dbReference type="NCBI Taxonomy" id="1685480"/>
    <lineage>
        <taxon>Eukaryota</taxon>
        <taxon>Viridiplantae</taxon>
        <taxon>Streptophyta</taxon>
        <taxon>Embryophyta</taxon>
        <taxon>Tracheophyta</taxon>
        <taxon>Spermatophyta</taxon>
        <taxon>Magnoliopsida</taxon>
        <taxon>eudicotyledons</taxon>
        <taxon>Gunneridae</taxon>
        <taxon>Pentapetalae</taxon>
        <taxon>rosids</taxon>
        <taxon>malvids</taxon>
        <taxon>Brassicales</taxon>
        <taxon>Brassicaceae</taxon>
        <taxon>Coluteocarpeae</taxon>
        <taxon>Microthlaspi</taxon>
    </lineage>
</organism>
<evidence type="ECO:0000259" key="3">
    <source>
        <dbReference type="Pfam" id="PF09331"/>
    </source>
</evidence>
<name>A0A6D2I4U9_9BRAS</name>
<evidence type="ECO:0000313" key="4">
    <source>
        <dbReference type="EMBL" id="CAA7021992.1"/>
    </source>
</evidence>
<gene>
    <name evidence="4" type="ORF">MERR_LOCUS9227</name>
</gene>
<sequence>MQMGKHTFSVQLLHHLLMLQLKTKRKKELWWTFSGKPIRYAIEDFALVTGLNCEPGNQTALVAGNRKEKRKRVSENENEGEIWRSLFSEAENPTPKLIGRKLEDREYRDPLKVFRLALILLIEGILCPTSDATPVRREIVEMVGDVEKFMQHPWGRESFQFTVKRVKKKLVPYHYVAESSVAVQGFAHAMVLVTVCSCPAILGHQLSPEDTLQSVLGKKFVIDVDAAKTLDKGGQAKVKALLVEDQWEDSLRFKDKPDLSVDYMLASIAEDYPFEPHTWTGGVTVEEALQSPPPPKGAMDAESSASDAESSGNADRIDETMIDESLDDVSDPVRGVENLNDPVRGVEDLNDPVRGLEDSTDPVRGLDADEPVRRRQKTNKNFEETFEKELKELKDQIRDQNDEMRDIRDEIRDQMRDQMRDQNEEMRDKIRDEIRDQMRDQNEEMRNKIRDEIRDQMRELREEIIKDLKGRYGDNETENWSIQPDMETGAASNLDPLQDAAVPLPPTETLNESLEKEVKELKDRIKEQNDKIRDQEEEIRELKKQTKKRKFDGGSGDREAPATSLVDPWGKSTVDGLIEKIKPQLEKYHVRQMENHDISHDSTIEGREIIHRVNFA</sequence>
<dbReference type="OrthoDB" id="1750169at2759"/>
<dbReference type="AlphaFoldDB" id="A0A6D2I4U9"/>
<feature type="region of interest" description="Disordered" evidence="2">
    <location>
        <begin position="486"/>
        <end position="510"/>
    </location>
</feature>
<keyword evidence="1" id="KW-0175">Coiled coil</keyword>
<dbReference type="PANTHER" id="PTHR48449">
    <property type="entry name" value="DUF1985 DOMAIN-CONTAINING PROTEIN"/>
    <property type="match status" value="1"/>
</dbReference>
<comment type="caution">
    <text evidence="4">The sequence shown here is derived from an EMBL/GenBank/DDBJ whole genome shotgun (WGS) entry which is preliminary data.</text>
</comment>
<dbReference type="Pfam" id="PF09331">
    <property type="entry name" value="DUF1985"/>
    <property type="match status" value="1"/>
</dbReference>